<feature type="domain" description="STAS" evidence="3">
    <location>
        <begin position="7"/>
        <end position="116"/>
    </location>
</feature>
<gene>
    <name evidence="4" type="ORF">F4562_003932</name>
</gene>
<dbReference type="PANTHER" id="PTHR33495">
    <property type="entry name" value="ANTI-SIGMA FACTOR ANTAGONIST TM_1081-RELATED-RELATED"/>
    <property type="match status" value="1"/>
</dbReference>
<dbReference type="InterPro" id="IPR002645">
    <property type="entry name" value="STAS_dom"/>
</dbReference>
<evidence type="ECO:0000259" key="3">
    <source>
        <dbReference type="PROSITE" id="PS50801"/>
    </source>
</evidence>
<sequence length="119" mass="13101">MSRELFIDVDHHERVGCTVLTVMGDIDRNSSPLLEDAIRRMVSTRRTRLVIDAEEITFCDSSGLRVLLGGIRVTSEVGGWLRLAAVGGNLERLLRMTDLYGRFPVDADVAVSLGHAHGP</sequence>
<comment type="similarity">
    <text evidence="1 2">Belongs to the anti-sigma-factor antagonist family.</text>
</comment>
<dbReference type="Pfam" id="PF01740">
    <property type="entry name" value="STAS"/>
    <property type="match status" value="1"/>
</dbReference>
<dbReference type="Proteomes" id="UP000540685">
    <property type="component" value="Unassembled WGS sequence"/>
</dbReference>
<evidence type="ECO:0000256" key="1">
    <source>
        <dbReference type="ARBA" id="ARBA00009013"/>
    </source>
</evidence>
<dbReference type="InterPro" id="IPR036513">
    <property type="entry name" value="STAS_dom_sf"/>
</dbReference>
<dbReference type="GO" id="GO:0043856">
    <property type="term" value="F:anti-sigma factor antagonist activity"/>
    <property type="evidence" value="ECO:0007669"/>
    <property type="project" value="InterPro"/>
</dbReference>
<protein>
    <recommendedName>
        <fullName evidence="2">Anti-sigma factor antagonist</fullName>
    </recommendedName>
</protein>
<accession>A0A7W9MHF2</accession>
<name>A0A7W9MHF2_9ACTN</name>
<proteinExistence type="inferred from homology"/>
<dbReference type="RefSeq" id="WP_184547277.1">
    <property type="nucleotide sequence ID" value="NZ_JACHMP010000001.1"/>
</dbReference>
<dbReference type="PANTHER" id="PTHR33495:SF2">
    <property type="entry name" value="ANTI-SIGMA FACTOR ANTAGONIST TM_1081-RELATED"/>
    <property type="match status" value="1"/>
</dbReference>
<dbReference type="EMBL" id="JACHMP010000001">
    <property type="protein sequence ID" value="MBB5820870.1"/>
    <property type="molecule type" value="Genomic_DNA"/>
</dbReference>
<organism evidence="4 5">
    <name type="scientific">Streptosporangium becharense</name>
    <dbReference type="NCBI Taxonomy" id="1816182"/>
    <lineage>
        <taxon>Bacteria</taxon>
        <taxon>Bacillati</taxon>
        <taxon>Actinomycetota</taxon>
        <taxon>Actinomycetes</taxon>
        <taxon>Streptosporangiales</taxon>
        <taxon>Streptosporangiaceae</taxon>
        <taxon>Streptosporangium</taxon>
    </lineage>
</organism>
<dbReference type="NCBIfam" id="TIGR00377">
    <property type="entry name" value="ant_ant_sig"/>
    <property type="match status" value="1"/>
</dbReference>
<comment type="caution">
    <text evidence="4">The sequence shown here is derived from an EMBL/GenBank/DDBJ whole genome shotgun (WGS) entry which is preliminary data.</text>
</comment>
<dbReference type="PROSITE" id="PS50801">
    <property type="entry name" value="STAS"/>
    <property type="match status" value="1"/>
</dbReference>
<keyword evidence="5" id="KW-1185">Reference proteome</keyword>
<dbReference type="Gene3D" id="3.30.750.24">
    <property type="entry name" value="STAS domain"/>
    <property type="match status" value="1"/>
</dbReference>
<dbReference type="SUPFAM" id="SSF52091">
    <property type="entry name" value="SpoIIaa-like"/>
    <property type="match status" value="1"/>
</dbReference>
<evidence type="ECO:0000313" key="4">
    <source>
        <dbReference type="EMBL" id="MBB5820870.1"/>
    </source>
</evidence>
<evidence type="ECO:0000256" key="2">
    <source>
        <dbReference type="RuleBase" id="RU003749"/>
    </source>
</evidence>
<dbReference type="InterPro" id="IPR003658">
    <property type="entry name" value="Anti-sigma_ant"/>
</dbReference>
<dbReference type="AlphaFoldDB" id="A0A7W9MHF2"/>
<reference evidence="4 5" key="1">
    <citation type="submission" date="2020-08" db="EMBL/GenBank/DDBJ databases">
        <title>Sequencing the genomes of 1000 actinobacteria strains.</title>
        <authorList>
            <person name="Klenk H.-P."/>
        </authorList>
    </citation>
    <scope>NUCLEOTIDE SEQUENCE [LARGE SCALE GENOMIC DNA]</scope>
    <source>
        <strain evidence="4 5">DSM 46887</strain>
    </source>
</reference>
<dbReference type="CDD" id="cd07043">
    <property type="entry name" value="STAS_anti-anti-sigma_factors"/>
    <property type="match status" value="1"/>
</dbReference>
<evidence type="ECO:0000313" key="5">
    <source>
        <dbReference type="Proteomes" id="UP000540685"/>
    </source>
</evidence>